<dbReference type="Gene3D" id="3.10.20.90">
    <property type="entry name" value="Phosphatidylinositol 3-kinase Catalytic Subunit, Chain A, domain 1"/>
    <property type="match status" value="3"/>
</dbReference>
<dbReference type="InterPro" id="IPR001680">
    <property type="entry name" value="WD40_rpt"/>
</dbReference>
<gene>
    <name evidence="11" type="ORF">SteCoe_1436</name>
</gene>
<feature type="domain" description="Ubiquitin-like" evidence="10">
    <location>
        <begin position="734"/>
        <end position="792"/>
    </location>
</feature>
<dbReference type="Gene3D" id="3.90.176.10">
    <property type="entry name" value="Toxin ADP-ribosyltransferase, Chain A, domain 1"/>
    <property type="match status" value="1"/>
</dbReference>
<evidence type="ECO:0000256" key="2">
    <source>
        <dbReference type="ARBA" id="ARBA00022574"/>
    </source>
</evidence>
<dbReference type="SUPFAM" id="SSF50978">
    <property type="entry name" value="WD40 repeat-like"/>
    <property type="match status" value="1"/>
</dbReference>
<accession>A0A1R2D1T3</accession>
<proteinExistence type="inferred from homology"/>
<evidence type="ECO:0000313" key="11">
    <source>
        <dbReference type="EMBL" id="OMJ95224.1"/>
    </source>
</evidence>
<feature type="repeat" description="WD" evidence="8">
    <location>
        <begin position="1286"/>
        <end position="1327"/>
    </location>
</feature>
<comment type="caution">
    <text evidence="11">The sequence shown here is derived from an EMBL/GenBank/DDBJ whole genome shotgun (WGS) entry which is preliminary data.</text>
</comment>
<feature type="domain" description="Ubiquitin-like" evidence="10">
    <location>
        <begin position="805"/>
        <end position="880"/>
    </location>
</feature>
<evidence type="ECO:0000256" key="7">
    <source>
        <dbReference type="ARBA" id="ARBA00047597"/>
    </source>
</evidence>
<dbReference type="Pfam" id="PF00400">
    <property type="entry name" value="WD40"/>
    <property type="match status" value="3"/>
</dbReference>
<dbReference type="PROSITE" id="PS50082">
    <property type="entry name" value="WD_REPEATS_2"/>
    <property type="match status" value="3"/>
</dbReference>
<dbReference type="CDD" id="cd08368">
    <property type="entry name" value="LIM"/>
    <property type="match status" value="1"/>
</dbReference>
<dbReference type="SUPFAM" id="SSF54236">
    <property type="entry name" value="Ubiquitin-like"/>
    <property type="match status" value="4"/>
</dbReference>
<dbReference type="PANTHER" id="PTHR22847:SF637">
    <property type="entry name" value="WD REPEAT DOMAIN 5B"/>
    <property type="match status" value="1"/>
</dbReference>
<evidence type="ECO:0000313" key="12">
    <source>
        <dbReference type="Proteomes" id="UP000187209"/>
    </source>
</evidence>
<dbReference type="CDD" id="cd00200">
    <property type="entry name" value="WD40"/>
    <property type="match status" value="1"/>
</dbReference>
<keyword evidence="4 9" id="KW-0808">Transferase</keyword>
<dbReference type="SUPFAM" id="SSF56399">
    <property type="entry name" value="ADP-ribosylation"/>
    <property type="match status" value="1"/>
</dbReference>
<evidence type="ECO:0000256" key="4">
    <source>
        <dbReference type="ARBA" id="ARBA00022679"/>
    </source>
</evidence>
<dbReference type="Proteomes" id="UP000187209">
    <property type="component" value="Unassembled WGS sequence"/>
</dbReference>
<dbReference type="Pfam" id="PF01129">
    <property type="entry name" value="ART"/>
    <property type="match status" value="1"/>
</dbReference>
<keyword evidence="5" id="KW-0548">Nucleotidyltransferase</keyword>
<evidence type="ECO:0000256" key="1">
    <source>
        <dbReference type="ARBA" id="ARBA00009558"/>
    </source>
</evidence>
<keyword evidence="9" id="KW-0520">NAD</keyword>
<evidence type="ECO:0000256" key="8">
    <source>
        <dbReference type="PROSITE-ProRule" id="PRU00221"/>
    </source>
</evidence>
<dbReference type="EC" id="2.4.2.31" evidence="9"/>
<comment type="similarity">
    <text evidence="1 9">Belongs to the Arg-specific ADP-ribosyltransferase family.</text>
</comment>
<dbReference type="PROSITE" id="PS50294">
    <property type="entry name" value="WD_REPEATS_REGION"/>
    <property type="match status" value="2"/>
</dbReference>
<keyword evidence="3 9" id="KW-0328">Glycosyltransferase</keyword>
<dbReference type="PROSITE" id="PS50053">
    <property type="entry name" value="UBIQUITIN_2"/>
    <property type="match status" value="2"/>
</dbReference>
<dbReference type="GO" id="GO:0016779">
    <property type="term" value="F:nucleotidyltransferase activity"/>
    <property type="evidence" value="ECO:0007669"/>
    <property type="project" value="UniProtKB-KW"/>
</dbReference>
<keyword evidence="12" id="KW-1185">Reference proteome</keyword>
<dbReference type="InterPro" id="IPR029071">
    <property type="entry name" value="Ubiquitin-like_domsf"/>
</dbReference>
<sequence length="1444" mass="168876">MELFEIEFPFLGTLELQFQESILSHCVFKALDSRLISLKAYGFNSHVLVSLKMLPINVFKKSIKLDLKSNTLTFLKGLKGGTTLAGDAVNIIWYDRNAFNEENTNYFETIPSGYYIKRFSELNEAKTYIEYFRNNKNILLTSGSSGEEILKSFNNDYIKAALIFCFDVEGHKKWARNFPKVVLVHNNFNRILKKAMRYAVSTRDRFDHTELDQKSYWHFKNIIQKFIDANFHLNRQNITDEITCLNMDYKDNIRSLINDKENDLMDSIIYLYSTDLMYHEFNKAYKTNQLHRVLFSSAFCIREIDLYGESREYYCKEKYLYRGIKSKDYINFEAAYQHKVPLFLPGFISTSRDKQVAKKFADGGIVMQICLNPKKPHPHILIENLSEFTKEHEVLIMPYLPLYVQMIYPSENIVLLHQFSYISLEVNSPKFGCRLIENIEEFIQIKELKKKLKKYFELKAKDMLLDYDFVLLENEKCIQDYNIKDGCRLYLRLGSVYMQETYTDRLFEIQYKGNETIQDLKNRLKEIHYISNCAFVNNEITMFSTKRAYKYYSINDGDTFSIYRSLSKVKLTISVQRFNFEKHYFSIGHDDTVKTLIHLIEDKFEISRSEFKLIFRNKIIEMSNFFLKGIFIEENSTLILYDNLCNPTQEAIKYLLENELRTKMNIRVFNKDIYLVHIGLFHRIEKLIEHIKTNLKISNIILEYDGTFLNPALRLIDYKVKGKNLIEVHSAEGIKVFDREKNKTYIFNFNSNKTVGDLKKLISEKIEISQEYIKLFVSNNELVDEAYINSLNKNLEIELLVIKKISLNIFMTQGEPFIVHVMESGTIEDIKIEISISKGFPIEKQCLSYNHELLVTSYLIKYYNIENNSNIFLTISEFENYLNYDSPPPPFKIIKDIFPKKINELDQKIKQFSDTTRILNLSIQNLSSCINLDSRRNIKDKEKNYIDINKEFSNHKNAISGNLTSSYSQDININITKNINLIQIQSGFTIKVKNIDQDCETFNSETFSLEALKYFISEKFNYTPSIQRIYAFKKLISKLDPSVLPKEFTAYIDINCMICDKNTDTTCLRNCMNDIFACHNCFYALMNKKCCICGKIDIRNLIYIQKYYCEDHFIKIMKCSKCNACKENVEYYIEENTKYCDECAISRSLNKDPYRIKFSIQYPKKNKNKIVKIVEMGNKYIFVSTFAGKIKMYYPKFNDVHLVKKIRSNECNVMKALPGNKFLLYGGSDGMLFFFDIESMSKVLFEKVTDTEISVIEATNEAIIIGSQDNKIFLLDFTTFSVLMAFEGHENSISCLALSNDNISLFSGSYDTTIKKWSLATFELVQTFSKHKNSITCILVSVPYIISSSVDKKIIIWSNDSGHAIRVIRAHKNEITALAFIGNYLVSSSHDKNIKFWSCTDIDEKLKITENGMVNCLEVSKNGKFFYYATSSNEVKILKIWMTD</sequence>
<reference evidence="11 12" key="1">
    <citation type="submission" date="2016-11" db="EMBL/GenBank/DDBJ databases">
        <title>The macronuclear genome of Stentor coeruleus: a giant cell with tiny introns.</title>
        <authorList>
            <person name="Slabodnick M."/>
            <person name="Ruby J.G."/>
            <person name="Reiff S.B."/>
            <person name="Swart E.C."/>
            <person name="Gosai S."/>
            <person name="Prabakaran S."/>
            <person name="Witkowska E."/>
            <person name="Larue G.E."/>
            <person name="Fisher S."/>
            <person name="Freeman R.M."/>
            <person name="Gunawardena J."/>
            <person name="Chu W."/>
            <person name="Stover N.A."/>
            <person name="Gregory B.D."/>
            <person name="Nowacki M."/>
            <person name="Derisi J."/>
            <person name="Roy S.W."/>
            <person name="Marshall W.F."/>
            <person name="Sood P."/>
        </authorList>
    </citation>
    <scope>NUCLEOTIDE SEQUENCE [LARGE SCALE GENOMIC DNA]</scope>
    <source>
        <strain evidence="11">WM001</strain>
    </source>
</reference>
<name>A0A1R2D1T3_9CILI</name>
<evidence type="ECO:0000256" key="3">
    <source>
        <dbReference type="ARBA" id="ARBA00022676"/>
    </source>
</evidence>
<keyword evidence="6" id="KW-0677">Repeat</keyword>
<dbReference type="OrthoDB" id="10049342at2759"/>
<dbReference type="EMBL" id="MPUH01000015">
    <property type="protein sequence ID" value="OMJ95224.1"/>
    <property type="molecule type" value="Genomic_DNA"/>
</dbReference>
<keyword evidence="9" id="KW-0521">NADP</keyword>
<dbReference type="InterPro" id="IPR036322">
    <property type="entry name" value="WD40_repeat_dom_sf"/>
</dbReference>
<dbReference type="CDD" id="cd17039">
    <property type="entry name" value="Ubl_ubiquitin_like"/>
    <property type="match status" value="3"/>
</dbReference>
<evidence type="ECO:0000256" key="9">
    <source>
        <dbReference type="RuleBase" id="RU361228"/>
    </source>
</evidence>
<dbReference type="Pfam" id="PF00240">
    <property type="entry name" value="ubiquitin"/>
    <property type="match status" value="2"/>
</dbReference>
<dbReference type="SMART" id="SM00213">
    <property type="entry name" value="UBQ"/>
    <property type="match status" value="3"/>
</dbReference>
<comment type="catalytic activity">
    <reaction evidence="7 9">
        <text>L-arginyl-[protein] + NAD(+) = N(omega)-(ADP-D-ribosyl)-L-arginyl-[protein] + nicotinamide + H(+)</text>
        <dbReference type="Rhea" id="RHEA:19149"/>
        <dbReference type="Rhea" id="RHEA-COMP:10532"/>
        <dbReference type="Rhea" id="RHEA-COMP:15087"/>
        <dbReference type="ChEBI" id="CHEBI:15378"/>
        <dbReference type="ChEBI" id="CHEBI:17154"/>
        <dbReference type="ChEBI" id="CHEBI:29965"/>
        <dbReference type="ChEBI" id="CHEBI:57540"/>
        <dbReference type="ChEBI" id="CHEBI:142554"/>
        <dbReference type="EC" id="2.4.2.31"/>
    </reaction>
</comment>
<keyword evidence="2 8" id="KW-0853">WD repeat</keyword>
<evidence type="ECO:0000256" key="6">
    <source>
        <dbReference type="ARBA" id="ARBA00022737"/>
    </source>
</evidence>
<dbReference type="PANTHER" id="PTHR22847">
    <property type="entry name" value="WD40 REPEAT PROTEIN"/>
    <property type="match status" value="1"/>
</dbReference>
<dbReference type="InterPro" id="IPR000626">
    <property type="entry name" value="Ubiquitin-like_dom"/>
</dbReference>
<evidence type="ECO:0000256" key="5">
    <source>
        <dbReference type="ARBA" id="ARBA00022695"/>
    </source>
</evidence>
<dbReference type="Gene3D" id="2.130.10.10">
    <property type="entry name" value="YVTN repeat-like/Quinoprotein amine dehydrogenase"/>
    <property type="match status" value="1"/>
</dbReference>
<dbReference type="GO" id="GO:1990234">
    <property type="term" value="C:transferase complex"/>
    <property type="evidence" value="ECO:0007669"/>
    <property type="project" value="UniProtKB-ARBA"/>
</dbReference>
<protein>
    <recommendedName>
        <fullName evidence="9">NAD(P)(+)--arginine ADP-ribosyltransferase</fullName>
        <ecNumber evidence="9">2.4.2.31</ecNumber>
    </recommendedName>
    <alternativeName>
        <fullName evidence="9">Mono(ADP-ribosyl)transferase</fullName>
    </alternativeName>
</protein>
<evidence type="ECO:0000259" key="10">
    <source>
        <dbReference type="PROSITE" id="PS50053"/>
    </source>
</evidence>
<dbReference type="InterPro" id="IPR000768">
    <property type="entry name" value="ART"/>
</dbReference>
<feature type="repeat" description="WD" evidence="8">
    <location>
        <begin position="1368"/>
        <end position="1398"/>
    </location>
</feature>
<organism evidence="11 12">
    <name type="scientific">Stentor coeruleus</name>
    <dbReference type="NCBI Taxonomy" id="5963"/>
    <lineage>
        <taxon>Eukaryota</taxon>
        <taxon>Sar</taxon>
        <taxon>Alveolata</taxon>
        <taxon>Ciliophora</taxon>
        <taxon>Postciliodesmatophora</taxon>
        <taxon>Heterotrichea</taxon>
        <taxon>Heterotrichida</taxon>
        <taxon>Stentoridae</taxon>
        <taxon>Stentor</taxon>
    </lineage>
</organism>
<dbReference type="GO" id="GO:0106274">
    <property type="term" value="F:NAD+-protein-arginine ADP-ribosyltransferase activity"/>
    <property type="evidence" value="ECO:0007669"/>
    <property type="project" value="UniProtKB-EC"/>
</dbReference>
<dbReference type="InterPro" id="IPR015943">
    <property type="entry name" value="WD40/YVTN_repeat-like_dom_sf"/>
</dbReference>
<feature type="repeat" description="WD" evidence="8">
    <location>
        <begin position="1328"/>
        <end position="1367"/>
    </location>
</feature>
<dbReference type="PROSITE" id="PS51996">
    <property type="entry name" value="TR_MART"/>
    <property type="match status" value="1"/>
</dbReference>
<dbReference type="SMART" id="SM00320">
    <property type="entry name" value="WD40"/>
    <property type="match status" value="5"/>
</dbReference>